<keyword evidence="3" id="KW-1185">Reference proteome</keyword>
<accession>A0A0J0XYI5</accession>
<organism evidence="2 3">
    <name type="scientific">Cutaneotrichosporon oleaginosum</name>
    <dbReference type="NCBI Taxonomy" id="879819"/>
    <lineage>
        <taxon>Eukaryota</taxon>
        <taxon>Fungi</taxon>
        <taxon>Dikarya</taxon>
        <taxon>Basidiomycota</taxon>
        <taxon>Agaricomycotina</taxon>
        <taxon>Tremellomycetes</taxon>
        <taxon>Trichosporonales</taxon>
        <taxon>Trichosporonaceae</taxon>
        <taxon>Cutaneotrichosporon</taxon>
    </lineage>
</organism>
<evidence type="ECO:0000313" key="2">
    <source>
        <dbReference type="EMBL" id="KLT46122.1"/>
    </source>
</evidence>
<feature type="compositionally biased region" description="Polar residues" evidence="1">
    <location>
        <begin position="1"/>
        <end position="14"/>
    </location>
</feature>
<dbReference type="OrthoDB" id="2532734at2759"/>
<dbReference type="EMBL" id="KQ087178">
    <property type="protein sequence ID" value="KLT46122.1"/>
    <property type="molecule type" value="Genomic_DNA"/>
</dbReference>
<sequence length="72" mass="7839">MSGNNQGDNQQFTIQPHPAKTNDPRDLVSDVAGQANVFNTPGIQQLPDNVAQGLEKPKTREELQALGKDLNK</sequence>
<name>A0A0J0XYI5_9TREE</name>
<evidence type="ECO:0000256" key="1">
    <source>
        <dbReference type="SAM" id="MobiDB-lite"/>
    </source>
</evidence>
<reference evidence="2 3" key="1">
    <citation type="submission" date="2015-03" db="EMBL/GenBank/DDBJ databases">
        <title>Genomics and transcriptomics of the oil-accumulating basidiomycete yeast T. oleaginosus allow insights into substrate utilization and the diverse evolutionary trajectories of mating systems in fungi.</title>
        <authorList>
            <consortium name="DOE Joint Genome Institute"/>
            <person name="Kourist R."/>
            <person name="Kracht O."/>
            <person name="Bracharz F."/>
            <person name="Lipzen A."/>
            <person name="Nolan M."/>
            <person name="Ohm R."/>
            <person name="Grigoriev I."/>
            <person name="Sun S."/>
            <person name="Heitman J."/>
            <person name="Bruck T."/>
            <person name="Nowrousian M."/>
        </authorList>
    </citation>
    <scope>NUCLEOTIDE SEQUENCE [LARGE SCALE GENOMIC DNA]</scope>
    <source>
        <strain evidence="2 3">IBC0246</strain>
    </source>
</reference>
<dbReference type="RefSeq" id="XP_018282613.1">
    <property type="nucleotide sequence ID" value="XM_018421725.1"/>
</dbReference>
<dbReference type="GeneID" id="28982328"/>
<protein>
    <submittedName>
        <fullName evidence="2">Uncharacterized protein</fullName>
    </submittedName>
</protein>
<dbReference type="AlphaFoldDB" id="A0A0J0XYI5"/>
<gene>
    <name evidence="2" type="ORF">CC85DRAFT_281763</name>
</gene>
<feature type="region of interest" description="Disordered" evidence="1">
    <location>
        <begin position="1"/>
        <end position="26"/>
    </location>
</feature>
<evidence type="ECO:0000313" key="3">
    <source>
        <dbReference type="Proteomes" id="UP000053611"/>
    </source>
</evidence>
<proteinExistence type="predicted"/>
<dbReference type="Proteomes" id="UP000053611">
    <property type="component" value="Unassembled WGS sequence"/>
</dbReference>